<dbReference type="GO" id="GO:0003677">
    <property type="term" value="F:DNA binding"/>
    <property type="evidence" value="ECO:0007669"/>
    <property type="project" value="UniProtKB-KW"/>
</dbReference>
<dbReference type="Pfam" id="PF00356">
    <property type="entry name" value="LacI"/>
    <property type="match status" value="1"/>
</dbReference>
<dbReference type="Pfam" id="PF13377">
    <property type="entry name" value="Peripla_BP_3"/>
    <property type="match status" value="1"/>
</dbReference>
<dbReference type="Gene3D" id="3.40.50.2300">
    <property type="match status" value="2"/>
</dbReference>
<name>A0ABT7N0T6_9MICO</name>
<evidence type="ECO:0000256" key="2">
    <source>
        <dbReference type="ARBA" id="ARBA00023125"/>
    </source>
</evidence>
<dbReference type="SUPFAM" id="SSF53822">
    <property type="entry name" value="Periplasmic binding protein-like I"/>
    <property type="match status" value="1"/>
</dbReference>
<protein>
    <submittedName>
        <fullName evidence="5">LacI family DNA-binding transcriptional regulator</fullName>
    </submittedName>
</protein>
<dbReference type="InterPro" id="IPR028082">
    <property type="entry name" value="Peripla_BP_I"/>
</dbReference>
<sequence>MRTDRAATLQDIAERLGISRSTVSFAITGRGRVSEETRRRVHEVAREIGYQPNTLARSLRGARTGMIALALPQATTTMSYYMEATFGVVEEADRAGLIVSMLTADAPHSQLDRLHADGVILLDPVADDESARAILAGRLPVITGEPVPPGLPTPRGEVWSDHAHAVADLMDHLAERGSRSPALLTPDVGMEWAQTVRRAFEEWCEAHGVPPRMATTPHPVAPEDIHRSVEGLLAGDETVDAVVTTTDGTVLSVVTSAERLGRRVGTDLLVAAAVDSDLLEFTQPSITAIDLHPREFGRRCVRALVEVLDADSAGEAPRFVSDEVPLTLRRRQSTAGPLARV</sequence>
<dbReference type="InterPro" id="IPR010982">
    <property type="entry name" value="Lambda_DNA-bd_dom_sf"/>
</dbReference>
<gene>
    <name evidence="5" type="ORF">QSV35_13135</name>
</gene>
<evidence type="ECO:0000313" key="5">
    <source>
        <dbReference type="EMBL" id="MDL9980280.1"/>
    </source>
</evidence>
<dbReference type="SUPFAM" id="SSF47413">
    <property type="entry name" value="lambda repressor-like DNA-binding domains"/>
    <property type="match status" value="1"/>
</dbReference>
<dbReference type="CDD" id="cd01392">
    <property type="entry name" value="HTH_LacI"/>
    <property type="match status" value="1"/>
</dbReference>
<dbReference type="InterPro" id="IPR000843">
    <property type="entry name" value="HTH_LacI"/>
</dbReference>
<organism evidence="5 6">
    <name type="scientific">Microbacterium candidum</name>
    <dbReference type="NCBI Taxonomy" id="3041922"/>
    <lineage>
        <taxon>Bacteria</taxon>
        <taxon>Bacillati</taxon>
        <taxon>Actinomycetota</taxon>
        <taxon>Actinomycetes</taxon>
        <taxon>Micrococcales</taxon>
        <taxon>Microbacteriaceae</taxon>
        <taxon>Microbacterium</taxon>
    </lineage>
</organism>
<reference evidence="5 6" key="1">
    <citation type="submission" date="2023-06" db="EMBL/GenBank/DDBJ databases">
        <title>Microbacterium sp. nov., isolated from a waste landfill.</title>
        <authorList>
            <person name="Wen W."/>
        </authorList>
    </citation>
    <scope>NUCLEOTIDE SEQUENCE [LARGE SCALE GENOMIC DNA]</scope>
    <source>
        <strain evidence="5 6">ASV49</strain>
    </source>
</reference>
<evidence type="ECO:0000313" key="6">
    <source>
        <dbReference type="Proteomes" id="UP001235064"/>
    </source>
</evidence>
<keyword evidence="2 5" id="KW-0238">DNA-binding</keyword>
<dbReference type="Gene3D" id="1.10.260.40">
    <property type="entry name" value="lambda repressor-like DNA-binding domains"/>
    <property type="match status" value="1"/>
</dbReference>
<evidence type="ECO:0000259" key="4">
    <source>
        <dbReference type="PROSITE" id="PS50932"/>
    </source>
</evidence>
<dbReference type="SMART" id="SM00354">
    <property type="entry name" value="HTH_LACI"/>
    <property type="match status" value="1"/>
</dbReference>
<evidence type="ECO:0000256" key="1">
    <source>
        <dbReference type="ARBA" id="ARBA00023015"/>
    </source>
</evidence>
<proteinExistence type="predicted"/>
<comment type="caution">
    <text evidence="5">The sequence shown here is derived from an EMBL/GenBank/DDBJ whole genome shotgun (WGS) entry which is preliminary data.</text>
</comment>
<dbReference type="Proteomes" id="UP001235064">
    <property type="component" value="Unassembled WGS sequence"/>
</dbReference>
<keyword evidence="1" id="KW-0805">Transcription regulation</keyword>
<keyword evidence="3" id="KW-0804">Transcription</keyword>
<dbReference type="RefSeq" id="WP_286289237.1">
    <property type="nucleotide sequence ID" value="NZ_JASXSZ010000004.1"/>
</dbReference>
<evidence type="ECO:0000256" key="3">
    <source>
        <dbReference type="ARBA" id="ARBA00023163"/>
    </source>
</evidence>
<dbReference type="PANTHER" id="PTHR30146">
    <property type="entry name" value="LACI-RELATED TRANSCRIPTIONAL REPRESSOR"/>
    <property type="match status" value="1"/>
</dbReference>
<dbReference type="PANTHER" id="PTHR30146:SF153">
    <property type="entry name" value="LACTOSE OPERON REPRESSOR"/>
    <property type="match status" value="1"/>
</dbReference>
<dbReference type="EMBL" id="JASXSZ010000004">
    <property type="protein sequence ID" value="MDL9980280.1"/>
    <property type="molecule type" value="Genomic_DNA"/>
</dbReference>
<feature type="domain" description="HTH lacI-type" evidence="4">
    <location>
        <begin position="7"/>
        <end position="61"/>
    </location>
</feature>
<dbReference type="InterPro" id="IPR046335">
    <property type="entry name" value="LacI/GalR-like_sensor"/>
</dbReference>
<accession>A0ABT7N0T6</accession>
<dbReference type="PROSITE" id="PS50932">
    <property type="entry name" value="HTH_LACI_2"/>
    <property type="match status" value="1"/>
</dbReference>
<dbReference type="CDD" id="cd06267">
    <property type="entry name" value="PBP1_LacI_sugar_binding-like"/>
    <property type="match status" value="1"/>
</dbReference>
<keyword evidence="6" id="KW-1185">Reference proteome</keyword>